<comment type="caution">
    <text evidence="2">The sequence shown here is derived from an EMBL/GenBank/DDBJ whole genome shotgun (WGS) entry which is preliminary data.</text>
</comment>
<dbReference type="Proteomes" id="UP001148614">
    <property type="component" value="Unassembled WGS sequence"/>
</dbReference>
<feature type="region of interest" description="Disordered" evidence="1">
    <location>
        <begin position="1"/>
        <end position="85"/>
    </location>
</feature>
<evidence type="ECO:0000313" key="2">
    <source>
        <dbReference type="EMBL" id="KAJ3562775.1"/>
    </source>
</evidence>
<reference evidence="2" key="1">
    <citation type="submission" date="2022-07" db="EMBL/GenBank/DDBJ databases">
        <title>Genome Sequence of Xylaria arbuscula.</title>
        <authorList>
            <person name="Buettner E."/>
        </authorList>
    </citation>
    <scope>NUCLEOTIDE SEQUENCE</scope>
    <source>
        <strain evidence="2">VT107</strain>
    </source>
</reference>
<feature type="compositionally biased region" description="Basic and acidic residues" evidence="1">
    <location>
        <begin position="24"/>
        <end position="35"/>
    </location>
</feature>
<evidence type="ECO:0000313" key="3">
    <source>
        <dbReference type="Proteomes" id="UP001148614"/>
    </source>
</evidence>
<keyword evidence="3" id="KW-1185">Reference proteome</keyword>
<dbReference type="EMBL" id="JANPWZ010001855">
    <property type="protein sequence ID" value="KAJ3562775.1"/>
    <property type="molecule type" value="Genomic_DNA"/>
</dbReference>
<dbReference type="VEuPathDB" id="FungiDB:F4678DRAFT_317439"/>
<dbReference type="AlphaFoldDB" id="A0A9W8N8P3"/>
<gene>
    <name evidence="2" type="ORF">NPX13_g8439</name>
</gene>
<proteinExistence type="predicted"/>
<organism evidence="2 3">
    <name type="scientific">Xylaria arbuscula</name>
    <dbReference type="NCBI Taxonomy" id="114810"/>
    <lineage>
        <taxon>Eukaryota</taxon>
        <taxon>Fungi</taxon>
        <taxon>Dikarya</taxon>
        <taxon>Ascomycota</taxon>
        <taxon>Pezizomycotina</taxon>
        <taxon>Sordariomycetes</taxon>
        <taxon>Xylariomycetidae</taxon>
        <taxon>Xylariales</taxon>
        <taxon>Xylariaceae</taxon>
        <taxon>Xylaria</taxon>
    </lineage>
</organism>
<accession>A0A9W8N8P3</accession>
<protein>
    <submittedName>
        <fullName evidence="2">Uncharacterized protein</fullName>
    </submittedName>
</protein>
<sequence>MSPFAPNDLSRLLHERCNSAPPETSERWVSQEKPHKLTTTPARSVSLRVKKELTTGTSNQKKQLRRSPLPAHSFQPDPILEQDEPEPLQAYYDSEYEEDRRNGVPTKVSGNRMRPFKLSMKAEIEAEFADLEQRGAEISARLKQYKPIRESLRDLYFSDLGRGWTVGMWDEFFALEQKYCTLQDELWDLQAQMQELNAQMYLFVNCEVRACDSSSSKGVSWWVNSWKCDGETAVRSVREGGEAGGDDEWKNIATDDAYTRLVWDGVDYNAVSRARYQGRYPEYFAVAIPW</sequence>
<name>A0A9W8N8P3_9PEZI</name>
<evidence type="ECO:0000256" key="1">
    <source>
        <dbReference type="SAM" id="MobiDB-lite"/>
    </source>
</evidence>